<evidence type="ECO:0000313" key="5">
    <source>
        <dbReference type="Proteomes" id="UP000183376"/>
    </source>
</evidence>
<evidence type="ECO:0000313" key="4">
    <source>
        <dbReference type="EMBL" id="SDM94285.1"/>
    </source>
</evidence>
<evidence type="ECO:0000256" key="2">
    <source>
        <dbReference type="ARBA" id="ARBA00022649"/>
    </source>
</evidence>
<proteinExistence type="inferred from homology"/>
<dbReference type="PANTHER" id="PTHR33988">
    <property type="entry name" value="ENDORIBONUCLEASE MAZF-RELATED"/>
    <property type="match status" value="1"/>
</dbReference>
<dbReference type="GO" id="GO:0003677">
    <property type="term" value="F:DNA binding"/>
    <property type="evidence" value="ECO:0007669"/>
    <property type="project" value="InterPro"/>
</dbReference>
<keyword evidence="3" id="KW-0378">Hydrolase</keyword>
<evidence type="ECO:0000256" key="1">
    <source>
        <dbReference type="ARBA" id="ARBA00007521"/>
    </source>
</evidence>
<protein>
    <recommendedName>
        <fullName evidence="3">mRNA interferase</fullName>
        <ecNumber evidence="3">3.1.-.-</ecNumber>
    </recommendedName>
</protein>
<dbReference type="InterPro" id="IPR003477">
    <property type="entry name" value="PemK-like"/>
</dbReference>
<dbReference type="OrthoDB" id="9808744at2"/>
<dbReference type="InterPro" id="IPR011067">
    <property type="entry name" value="Plasmid_toxin/cell-grow_inhib"/>
</dbReference>
<dbReference type="GO" id="GO:0016075">
    <property type="term" value="P:rRNA catabolic process"/>
    <property type="evidence" value="ECO:0007669"/>
    <property type="project" value="TreeGrafter"/>
</dbReference>
<dbReference type="PANTHER" id="PTHR33988:SF2">
    <property type="entry name" value="ENDORIBONUCLEASE MAZF"/>
    <property type="match status" value="1"/>
</dbReference>
<dbReference type="EMBL" id="LT629701">
    <property type="protein sequence ID" value="SDM94285.1"/>
    <property type="molecule type" value="Genomic_DNA"/>
</dbReference>
<keyword evidence="3" id="KW-0540">Nuclease</keyword>
<dbReference type="SUPFAM" id="SSF50118">
    <property type="entry name" value="Cell growth inhibitor/plasmid maintenance toxic component"/>
    <property type="match status" value="1"/>
</dbReference>
<sequence>MVIERGGIHWAELGEVDGSKPAKRHPVLVVQADPYNASRLATVLVAVLTSNTKLATAPGNVFLPASVTGLPRDSVANVTALVTLNKSHLTERVGEVSTSLMRDVDTGLRRVLGL</sequence>
<name>A0A1G9XDD0_ALLAB</name>
<dbReference type="Gene3D" id="2.30.30.110">
    <property type="match status" value="1"/>
</dbReference>
<dbReference type="PIRSF" id="PIRSF033490">
    <property type="entry name" value="MazF"/>
    <property type="match status" value="1"/>
</dbReference>
<gene>
    <name evidence="4" type="ORF">SAMN04489726_4115</name>
</gene>
<keyword evidence="3" id="KW-0255">Endonuclease</keyword>
<dbReference type="GO" id="GO:0004521">
    <property type="term" value="F:RNA endonuclease activity"/>
    <property type="evidence" value="ECO:0007669"/>
    <property type="project" value="TreeGrafter"/>
</dbReference>
<dbReference type="AlphaFoldDB" id="A0A1G9XDD0"/>
<keyword evidence="2" id="KW-1277">Toxin-antitoxin system</keyword>
<dbReference type="Proteomes" id="UP000183376">
    <property type="component" value="Chromosome I"/>
</dbReference>
<reference evidence="4 5" key="1">
    <citation type="submission" date="2016-10" db="EMBL/GenBank/DDBJ databases">
        <authorList>
            <person name="de Groot N.N."/>
        </authorList>
    </citation>
    <scope>NUCLEOTIDE SEQUENCE [LARGE SCALE GENOMIC DNA]</scope>
    <source>
        <strain evidence="4 5">DSM 44149</strain>
    </source>
</reference>
<dbReference type="STRING" id="211114.SAMN04489726_4115"/>
<comment type="similarity">
    <text evidence="1 3">Belongs to the PemK/MazF family.</text>
</comment>
<dbReference type="GO" id="GO:0016787">
    <property type="term" value="F:hydrolase activity"/>
    <property type="evidence" value="ECO:0007669"/>
    <property type="project" value="UniProtKB-KW"/>
</dbReference>
<dbReference type="GO" id="GO:0006402">
    <property type="term" value="P:mRNA catabolic process"/>
    <property type="evidence" value="ECO:0007669"/>
    <property type="project" value="TreeGrafter"/>
</dbReference>
<comment type="function">
    <text evidence="3">Toxic component of a type II toxin-antitoxin (TA) system.</text>
</comment>
<dbReference type="eggNOG" id="COG2337">
    <property type="taxonomic scope" value="Bacteria"/>
</dbReference>
<keyword evidence="5" id="KW-1185">Reference proteome</keyword>
<organism evidence="4 5">
    <name type="scientific">Allokutzneria albata</name>
    <name type="common">Kibdelosporangium albatum</name>
    <dbReference type="NCBI Taxonomy" id="211114"/>
    <lineage>
        <taxon>Bacteria</taxon>
        <taxon>Bacillati</taxon>
        <taxon>Actinomycetota</taxon>
        <taxon>Actinomycetes</taxon>
        <taxon>Pseudonocardiales</taxon>
        <taxon>Pseudonocardiaceae</taxon>
        <taxon>Allokutzneria</taxon>
    </lineage>
</organism>
<evidence type="ECO:0000256" key="3">
    <source>
        <dbReference type="PIRNR" id="PIRNR033490"/>
    </source>
</evidence>
<dbReference type="Pfam" id="PF02452">
    <property type="entry name" value="PemK_toxin"/>
    <property type="match status" value="1"/>
</dbReference>
<dbReference type="EC" id="3.1.-.-" evidence="3"/>
<accession>A0A1G9XDD0</accession>